<dbReference type="RefSeq" id="WP_139883948.1">
    <property type="nucleotide sequence ID" value="NZ_CP040986.1"/>
</dbReference>
<dbReference type="AlphaFoldDB" id="A0AAE6FTY2"/>
<dbReference type="Proteomes" id="UP000312102">
    <property type="component" value="Chromosome"/>
</dbReference>
<dbReference type="InterPro" id="IPR017926">
    <property type="entry name" value="GATASE"/>
</dbReference>
<reference evidence="2 3" key="1">
    <citation type="journal article" date="2019" name="ISME J.">
        <title>Evolution in action: habitat transition from sediment to the pelagial leads to genome streamlining in Methylophilaceae.</title>
        <authorList>
            <person name="Salcher M."/>
            <person name="Schaefle D."/>
            <person name="Kaspar M."/>
            <person name="Neuenschwander S.M."/>
            <person name="Ghai R."/>
        </authorList>
    </citation>
    <scope>NUCLEOTIDE SEQUENCE [LARGE SCALE GENOMIC DNA]</scope>
    <source>
        <strain evidence="2 3">MMS-RI-1</strain>
    </source>
</reference>
<dbReference type="KEGG" id="mrk:FIT61_05010"/>
<dbReference type="SUPFAM" id="SSF52317">
    <property type="entry name" value="Class I glutamine amidotransferase-like"/>
    <property type="match status" value="1"/>
</dbReference>
<dbReference type="EMBL" id="CP040986">
    <property type="protein sequence ID" value="QDD14172.1"/>
    <property type="molecule type" value="Genomic_DNA"/>
</dbReference>
<keyword evidence="2" id="KW-0315">Glutamine amidotransferase</keyword>
<dbReference type="PANTHER" id="PTHR42695">
    <property type="entry name" value="GLUTAMINE AMIDOTRANSFERASE YLR126C-RELATED"/>
    <property type="match status" value="1"/>
</dbReference>
<sequence length="236" mass="27152">MRFYETEGPGYLADFLIQNAIQYKLIKVDQMDNIPRSISEYAGLILMGGPMSVNDDLPWIKEVVKLIQEAICSDIPVLGHCLGGQLISKALGATVKKNSCKEIGWFEVQTLNHNSQQIESSKKWFDDLSEFEVFHWHGETFELPQNAIHLLTNKNCHHQAYSYFDKHIAFQCHIEMMPSMVESWTKAGAAEMENEKNKEAIQSPEVILENVSIKCDQLNKLAYRVYNQWIKDLRLN</sequence>
<dbReference type="InterPro" id="IPR044992">
    <property type="entry name" value="ChyE-like"/>
</dbReference>
<feature type="domain" description="Glutamine amidotransferase" evidence="1">
    <location>
        <begin position="16"/>
        <end position="179"/>
    </location>
</feature>
<protein>
    <submittedName>
        <fullName evidence="2">Type 1 glutamine amidotransferase</fullName>
    </submittedName>
</protein>
<name>A0AAE6FTY2_9PROT</name>
<evidence type="ECO:0000259" key="1">
    <source>
        <dbReference type="Pfam" id="PF00117"/>
    </source>
</evidence>
<proteinExistence type="predicted"/>
<organism evidence="2 3">
    <name type="scientific">Candidatus Methylopumilus rimovensis</name>
    <dbReference type="NCBI Taxonomy" id="2588535"/>
    <lineage>
        <taxon>Bacteria</taxon>
        <taxon>Pseudomonadati</taxon>
        <taxon>Pseudomonadota</taxon>
        <taxon>Betaproteobacteria</taxon>
        <taxon>Nitrosomonadales</taxon>
        <taxon>Methylophilaceae</taxon>
        <taxon>Candidatus Methylopumilus</taxon>
    </lineage>
</organism>
<dbReference type="GO" id="GO:0005829">
    <property type="term" value="C:cytosol"/>
    <property type="evidence" value="ECO:0007669"/>
    <property type="project" value="TreeGrafter"/>
</dbReference>
<dbReference type="CDD" id="cd01741">
    <property type="entry name" value="GATase1_1"/>
    <property type="match status" value="1"/>
</dbReference>
<gene>
    <name evidence="2" type="ORF">FIT61_05010</name>
</gene>
<evidence type="ECO:0000313" key="2">
    <source>
        <dbReference type="EMBL" id="QDD14172.1"/>
    </source>
</evidence>
<accession>A0AAE6FTY2</accession>
<keyword evidence="3" id="KW-1185">Reference proteome</keyword>
<dbReference type="PROSITE" id="PS51273">
    <property type="entry name" value="GATASE_TYPE_1"/>
    <property type="match status" value="1"/>
</dbReference>
<dbReference type="Gene3D" id="3.40.50.880">
    <property type="match status" value="1"/>
</dbReference>
<evidence type="ECO:0000313" key="3">
    <source>
        <dbReference type="Proteomes" id="UP000312102"/>
    </source>
</evidence>
<dbReference type="Pfam" id="PF00117">
    <property type="entry name" value="GATase"/>
    <property type="match status" value="1"/>
</dbReference>
<dbReference type="InterPro" id="IPR029062">
    <property type="entry name" value="Class_I_gatase-like"/>
</dbReference>
<dbReference type="PANTHER" id="PTHR42695:SF5">
    <property type="entry name" value="GLUTAMINE AMIDOTRANSFERASE YLR126C-RELATED"/>
    <property type="match status" value="1"/>
</dbReference>